<keyword evidence="2" id="KW-1133">Transmembrane helix</keyword>
<dbReference type="EMBL" id="JAVDWE010000002">
    <property type="protein sequence ID" value="MDR7093451.1"/>
    <property type="molecule type" value="Genomic_DNA"/>
</dbReference>
<sequence>MNANTDLTPTPIARRRGLAGWAFLTWAVLLAMAGLVLVVMGGRLAMLGGSWYYLLAGVALAAAAVCLALGRGAGIWLLGGLLLATLVWAWWEVGNDGWALVPRLAWLAVVGLITAAFWPAVRRSPWPMNRRPYLVLTVGLPLVMGAAILVPLLWPSTILLASGGDGQRPAEAFSRGTVPSPDGNVSANHDASSWTA</sequence>
<dbReference type="Proteomes" id="UP001265550">
    <property type="component" value="Unassembled WGS sequence"/>
</dbReference>
<feature type="transmembrane region" description="Helical" evidence="2">
    <location>
        <begin position="74"/>
        <end position="91"/>
    </location>
</feature>
<evidence type="ECO:0000256" key="2">
    <source>
        <dbReference type="SAM" id="Phobius"/>
    </source>
</evidence>
<feature type="transmembrane region" description="Helical" evidence="2">
    <location>
        <begin position="51"/>
        <end position="69"/>
    </location>
</feature>
<evidence type="ECO:0000256" key="1">
    <source>
        <dbReference type="SAM" id="MobiDB-lite"/>
    </source>
</evidence>
<comment type="caution">
    <text evidence="3">The sequence shown here is derived from an EMBL/GenBank/DDBJ whole genome shotgun (WGS) entry which is preliminary data.</text>
</comment>
<dbReference type="RefSeq" id="WP_204732687.1">
    <property type="nucleotide sequence ID" value="NZ_JAVDWE010000002.1"/>
</dbReference>
<keyword evidence="2" id="KW-0812">Transmembrane</keyword>
<keyword evidence="4" id="KW-1185">Reference proteome</keyword>
<organism evidence="3 4">
    <name type="scientific">Hydrogenophaga laconesensis</name>
    <dbReference type="NCBI Taxonomy" id="1805971"/>
    <lineage>
        <taxon>Bacteria</taxon>
        <taxon>Pseudomonadati</taxon>
        <taxon>Pseudomonadota</taxon>
        <taxon>Betaproteobacteria</taxon>
        <taxon>Burkholderiales</taxon>
        <taxon>Comamonadaceae</taxon>
        <taxon>Hydrogenophaga</taxon>
    </lineage>
</organism>
<reference evidence="3 4" key="1">
    <citation type="submission" date="2023-07" db="EMBL/GenBank/DDBJ databases">
        <title>Sorghum-associated microbial communities from plants grown in Nebraska, USA.</title>
        <authorList>
            <person name="Schachtman D."/>
        </authorList>
    </citation>
    <scope>NUCLEOTIDE SEQUENCE [LARGE SCALE GENOMIC DNA]</scope>
    <source>
        <strain evidence="3 4">BE240</strain>
    </source>
</reference>
<feature type="transmembrane region" description="Helical" evidence="2">
    <location>
        <begin position="133"/>
        <end position="154"/>
    </location>
</feature>
<accession>A0ABU1V7L5</accession>
<gene>
    <name evidence="3" type="ORF">J2X09_001183</name>
</gene>
<protein>
    <submittedName>
        <fullName evidence="3">Glucose dehydrogenase</fullName>
    </submittedName>
</protein>
<feature type="transmembrane region" description="Helical" evidence="2">
    <location>
        <begin position="21"/>
        <end position="45"/>
    </location>
</feature>
<feature type="region of interest" description="Disordered" evidence="1">
    <location>
        <begin position="170"/>
        <end position="196"/>
    </location>
</feature>
<feature type="transmembrane region" description="Helical" evidence="2">
    <location>
        <begin position="103"/>
        <end position="121"/>
    </location>
</feature>
<keyword evidence="2" id="KW-0472">Membrane</keyword>
<evidence type="ECO:0000313" key="3">
    <source>
        <dbReference type="EMBL" id="MDR7093451.1"/>
    </source>
</evidence>
<evidence type="ECO:0000313" key="4">
    <source>
        <dbReference type="Proteomes" id="UP001265550"/>
    </source>
</evidence>
<feature type="compositionally biased region" description="Polar residues" evidence="1">
    <location>
        <begin position="183"/>
        <end position="196"/>
    </location>
</feature>
<proteinExistence type="predicted"/>
<name>A0ABU1V7L5_9BURK</name>